<dbReference type="RefSeq" id="WP_345621774.1">
    <property type="nucleotide sequence ID" value="NZ_BAABIG010000046.1"/>
</dbReference>
<evidence type="ECO:0008006" key="12">
    <source>
        <dbReference type="Google" id="ProtNLM"/>
    </source>
</evidence>
<dbReference type="InterPro" id="IPR009075">
    <property type="entry name" value="AcylCo_DH/oxidase_C"/>
</dbReference>
<dbReference type="Gene3D" id="1.10.540.10">
    <property type="entry name" value="Acyl-CoA dehydrogenase/oxidase, N-terminal domain"/>
    <property type="match status" value="1"/>
</dbReference>
<proteinExistence type="inferred from homology"/>
<evidence type="ECO:0000256" key="6">
    <source>
        <dbReference type="SAM" id="MobiDB-lite"/>
    </source>
</evidence>
<dbReference type="SUPFAM" id="SSF47203">
    <property type="entry name" value="Acyl-CoA dehydrogenase C-terminal domain-like"/>
    <property type="match status" value="1"/>
</dbReference>
<feature type="domain" description="Acyl-CoA oxidase/dehydrogenase middle" evidence="8">
    <location>
        <begin position="160"/>
        <end position="251"/>
    </location>
</feature>
<feature type="compositionally biased region" description="Basic and acidic residues" evidence="6">
    <location>
        <begin position="595"/>
        <end position="605"/>
    </location>
</feature>
<comment type="cofactor">
    <cofactor evidence="1 5">
        <name>FAD</name>
        <dbReference type="ChEBI" id="CHEBI:57692"/>
    </cofactor>
</comment>
<dbReference type="InterPro" id="IPR037069">
    <property type="entry name" value="AcylCoA_DH/ox_N_sf"/>
</dbReference>
<dbReference type="EMBL" id="BAABIG010000046">
    <property type="protein sequence ID" value="GAA4809079.1"/>
    <property type="molecule type" value="Genomic_DNA"/>
</dbReference>
<dbReference type="Gene3D" id="2.40.110.10">
    <property type="entry name" value="Butyryl-CoA Dehydrogenase, subunit A, domain 2"/>
    <property type="match status" value="1"/>
</dbReference>
<reference evidence="11" key="1">
    <citation type="journal article" date="2019" name="Int. J. Syst. Evol. Microbiol.">
        <title>The Global Catalogue of Microorganisms (GCM) 10K type strain sequencing project: providing services to taxonomists for standard genome sequencing and annotation.</title>
        <authorList>
            <consortium name="The Broad Institute Genomics Platform"/>
            <consortium name="The Broad Institute Genome Sequencing Center for Infectious Disease"/>
            <person name="Wu L."/>
            <person name="Ma J."/>
        </authorList>
    </citation>
    <scope>NUCLEOTIDE SEQUENCE [LARGE SCALE GENOMIC DNA]</scope>
    <source>
        <strain evidence="11">JCM 18081</strain>
    </source>
</reference>
<dbReference type="InterPro" id="IPR006091">
    <property type="entry name" value="Acyl-CoA_Oxase/DH_mid-dom"/>
</dbReference>
<dbReference type="InterPro" id="IPR013786">
    <property type="entry name" value="AcylCoA_DH/ox_N"/>
</dbReference>
<feature type="region of interest" description="Disordered" evidence="6">
    <location>
        <begin position="581"/>
        <end position="605"/>
    </location>
</feature>
<dbReference type="PANTHER" id="PTHR43884">
    <property type="entry name" value="ACYL-COA DEHYDROGENASE"/>
    <property type="match status" value="1"/>
</dbReference>
<comment type="caution">
    <text evidence="10">The sequence shown here is derived from an EMBL/GenBank/DDBJ whole genome shotgun (WGS) entry which is preliminary data.</text>
</comment>
<keyword evidence="5" id="KW-0560">Oxidoreductase</keyword>
<evidence type="ECO:0000259" key="7">
    <source>
        <dbReference type="Pfam" id="PF00441"/>
    </source>
</evidence>
<dbReference type="Pfam" id="PF02771">
    <property type="entry name" value="Acyl-CoA_dh_N"/>
    <property type="match status" value="1"/>
</dbReference>
<dbReference type="InterPro" id="IPR036250">
    <property type="entry name" value="AcylCo_DH-like_C"/>
</dbReference>
<gene>
    <name evidence="10" type="ORF">GCM10023220_44650</name>
</gene>
<evidence type="ECO:0000256" key="3">
    <source>
        <dbReference type="ARBA" id="ARBA00022630"/>
    </source>
</evidence>
<dbReference type="Pfam" id="PF02770">
    <property type="entry name" value="Acyl-CoA_dh_M"/>
    <property type="match status" value="1"/>
</dbReference>
<feature type="domain" description="Acyl-CoA dehydrogenase/oxidase N-terminal" evidence="9">
    <location>
        <begin position="53"/>
        <end position="136"/>
    </location>
</feature>
<evidence type="ECO:0000259" key="8">
    <source>
        <dbReference type="Pfam" id="PF02770"/>
    </source>
</evidence>
<keyword evidence="4 5" id="KW-0274">FAD</keyword>
<keyword evidence="11" id="KW-1185">Reference proteome</keyword>
<dbReference type="InterPro" id="IPR046373">
    <property type="entry name" value="Acyl-CoA_Oxase/DH_mid-dom_sf"/>
</dbReference>
<sequence length="605" mass="65466">MGTTTRNAHSDPHRESFLEHLYRGNFRYDLIRDFPEQSRTDADRGSHVIGELTALLRERVDPEAVEAARRLPDGLLEELADRGYFKLQTGPELGGHGLSHYNMFRAAEAAARWCMPVASSLTIENTLGAGAFLPFAPEGPLRELLLRHVRANGLSASADSEPAGAANQGRSTTALPVPGQDAYLLNGQKVFVGHAPVAGLVGVTATVREGDRDRVREFFVHTDTPGVTAGPGHEYMGLKGFPNGPLRFDDVLVPAGQMLTEPDTGHQVRMTATSGELVGRGRLHMIVAPSLAAARLCLHWARDFLARRCVDGRPLGEYEEIRRQMADSLAETFAIETVAQWCLLPLDQDRDVNLRFEQNVAKNIGSELAWDIVDRTVSLMGAEGYETSGSKTRRGVPATPVERLMRDLRSMRISGGVDFQIDNWIARSYILTYYYPGPDGAAAPGADLPVPPVPPAATASETGAGYLSDRNTEHLGTVAAEIRAFGHTCAELARAHPDRSALLEKERTLILLTRLARELLTMSLVLARADAMAGQGDDAGQNLADLYCASARHRVADVKRRLATGDAADFAAVSDAWLQDPARSTTAQDTGATAGRDHRTEGAGA</sequence>
<evidence type="ECO:0000256" key="4">
    <source>
        <dbReference type="ARBA" id="ARBA00022827"/>
    </source>
</evidence>
<dbReference type="SUPFAM" id="SSF56645">
    <property type="entry name" value="Acyl-CoA dehydrogenase NM domain-like"/>
    <property type="match status" value="1"/>
</dbReference>
<dbReference type="Gene3D" id="1.20.140.10">
    <property type="entry name" value="Butyryl-CoA Dehydrogenase, subunit A, domain 3"/>
    <property type="match status" value="2"/>
</dbReference>
<evidence type="ECO:0000313" key="11">
    <source>
        <dbReference type="Proteomes" id="UP001501265"/>
    </source>
</evidence>
<dbReference type="Pfam" id="PF00441">
    <property type="entry name" value="Acyl-CoA_dh_1"/>
    <property type="match status" value="1"/>
</dbReference>
<organism evidence="10 11">
    <name type="scientific">Streptomyces ziwulingensis</name>
    <dbReference type="NCBI Taxonomy" id="1045501"/>
    <lineage>
        <taxon>Bacteria</taxon>
        <taxon>Bacillati</taxon>
        <taxon>Actinomycetota</taxon>
        <taxon>Actinomycetes</taxon>
        <taxon>Kitasatosporales</taxon>
        <taxon>Streptomycetaceae</taxon>
        <taxon>Streptomyces</taxon>
    </lineage>
</organism>
<dbReference type="InterPro" id="IPR009100">
    <property type="entry name" value="AcylCoA_DH/oxidase_NM_dom_sf"/>
</dbReference>
<evidence type="ECO:0000256" key="1">
    <source>
        <dbReference type="ARBA" id="ARBA00001974"/>
    </source>
</evidence>
<dbReference type="Proteomes" id="UP001501265">
    <property type="component" value="Unassembled WGS sequence"/>
</dbReference>
<evidence type="ECO:0000256" key="2">
    <source>
        <dbReference type="ARBA" id="ARBA00009347"/>
    </source>
</evidence>
<protein>
    <recommendedName>
        <fullName evidence="12">Acyl-CoA dehydrogenase</fullName>
    </recommendedName>
</protein>
<evidence type="ECO:0000259" key="9">
    <source>
        <dbReference type="Pfam" id="PF02771"/>
    </source>
</evidence>
<evidence type="ECO:0000256" key="5">
    <source>
        <dbReference type="RuleBase" id="RU362125"/>
    </source>
</evidence>
<feature type="compositionally biased region" description="Polar residues" evidence="6">
    <location>
        <begin position="582"/>
        <end position="591"/>
    </location>
</feature>
<name>A0ABP9CJQ0_9ACTN</name>
<feature type="domain" description="Acyl-CoA dehydrogenase/oxidase C-terminal" evidence="7">
    <location>
        <begin position="285"/>
        <end position="418"/>
    </location>
</feature>
<dbReference type="PANTHER" id="PTHR43884:SF40">
    <property type="entry name" value="ACYL-COA DEHYDROGENASE"/>
    <property type="match status" value="1"/>
</dbReference>
<accession>A0ABP9CJQ0</accession>
<dbReference type="CDD" id="cd00567">
    <property type="entry name" value="ACAD"/>
    <property type="match status" value="1"/>
</dbReference>
<evidence type="ECO:0000313" key="10">
    <source>
        <dbReference type="EMBL" id="GAA4809079.1"/>
    </source>
</evidence>
<keyword evidence="3 5" id="KW-0285">Flavoprotein</keyword>
<comment type="similarity">
    <text evidence="2 5">Belongs to the acyl-CoA dehydrogenase family.</text>
</comment>